<dbReference type="InterPro" id="IPR040198">
    <property type="entry name" value="Fido_containing"/>
</dbReference>
<organism evidence="4 5">
    <name type="scientific">Lichenicola cladoniae</name>
    <dbReference type="NCBI Taxonomy" id="1484109"/>
    <lineage>
        <taxon>Bacteria</taxon>
        <taxon>Pseudomonadati</taxon>
        <taxon>Pseudomonadota</taxon>
        <taxon>Alphaproteobacteria</taxon>
        <taxon>Acetobacterales</taxon>
        <taxon>Acetobacteraceae</taxon>
        <taxon>Lichenicola</taxon>
    </lineage>
</organism>
<dbReference type="RefSeq" id="WP_171833043.1">
    <property type="nucleotide sequence ID" value="NZ_CP053708.1"/>
</dbReference>
<keyword evidence="2" id="KW-0067">ATP-binding</keyword>
<accession>A0A6M8HSV3</accession>
<dbReference type="PROSITE" id="PS51459">
    <property type="entry name" value="FIDO"/>
    <property type="match status" value="1"/>
</dbReference>
<dbReference type="Pfam" id="PF02661">
    <property type="entry name" value="Fic"/>
    <property type="match status" value="1"/>
</dbReference>
<evidence type="ECO:0000256" key="1">
    <source>
        <dbReference type="PIRSR" id="PIRSR640198-1"/>
    </source>
</evidence>
<dbReference type="EMBL" id="CP053708">
    <property type="protein sequence ID" value="QKE91430.1"/>
    <property type="molecule type" value="Genomic_DNA"/>
</dbReference>
<dbReference type="InterPro" id="IPR025230">
    <property type="entry name" value="DUF4172"/>
</dbReference>
<name>A0A6M8HSV3_9PROT</name>
<dbReference type="KEGG" id="lck:HN018_16535"/>
<dbReference type="InterPro" id="IPR036597">
    <property type="entry name" value="Fido-like_dom_sf"/>
</dbReference>
<dbReference type="Gene3D" id="1.10.3290.10">
    <property type="entry name" value="Fido-like domain"/>
    <property type="match status" value="1"/>
</dbReference>
<dbReference type="PANTHER" id="PTHR13504:SF33">
    <property type="entry name" value="FIC FAMILY PROTEIN"/>
    <property type="match status" value="1"/>
</dbReference>
<keyword evidence="2" id="KW-0547">Nucleotide-binding</keyword>
<feature type="binding site" evidence="2">
    <location>
        <begin position="255"/>
        <end position="256"/>
    </location>
    <ligand>
        <name>ATP</name>
        <dbReference type="ChEBI" id="CHEBI:30616"/>
    </ligand>
</feature>
<evidence type="ECO:0000313" key="4">
    <source>
        <dbReference type="EMBL" id="QKE91430.1"/>
    </source>
</evidence>
<proteinExistence type="predicted"/>
<protein>
    <submittedName>
        <fullName evidence="4">Fic family protein</fullName>
    </submittedName>
</protein>
<evidence type="ECO:0000259" key="3">
    <source>
        <dbReference type="PROSITE" id="PS51459"/>
    </source>
</evidence>
<sequence>MAGPTYIWQLPDWPAFRWDGVVLLPRLAEVRHRQGLFLGLMRSVGLHARLETELETLSQDALKTSAIEGETLDTDSVRSSIARRLGVDLGLDDTGPRDRRAEGLADILFDATRHYDAPLTDGRLFGWHADLFPVVQTRKHPIDVGCWRSDWLGAMQIVSGLYGAKPRLHYEAPPASRVPVEMQRYLHWFNHTSVSLDPLLRAALAHLWFLTIHPLDDGNGRIGRAVVDLAIAQMERTGSRFYALSAQIERERKGYYDTLEAAQGGSLDITAWLVWFIDCYAGAIEAAEGSTARVLARAAFWQAQAGTAPFNERQQAMLGRLLDGFEGHVTARKWASLGHCSADTAQRDIAGLVARGLLIRNEGGSRSTSYRFVVS</sequence>
<keyword evidence="5" id="KW-1185">Reference proteome</keyword>
<gene>
    <name evidence="4" type="ORF">HN018_16535</name>
</gene>
<feature type="active site" evidence="1">
    <location>
        <position position="213"/>
    </location>
</feature>
<evidence type="ECO:0000256" key="2">
    <source>
        <dbReference type="PIRSR" id="PIRSR640198-2"/>
    </source>
</evidence>
<dbReference type="PANTHER" id="PTHR13504">
    <property type="entry name" value="FIDO DOMAIN-CONTAINING PROTEIN DDB_G0283145"/>
    <property type="match status" value="1"/>
</dbReference>
<dbReference type="InterPro" id="IPR003812">
    <property type="entry name" value="Fido"/>
</dbReference>
<dbReference type="Pfam" id="PF13776">
    <property type="entry name" value="DUF4172"/>
    <property type="match status" value="1"/>
</dbReference>
<evidence type="ECO:0000313" key="5">
    <source>
        <dbReference type="Proteomes" id="UP000500767"/>
    </source>
</evidence>
<dbReference type="AlphaFoldDB" id="A0A6M8HSV3"/>
<feature type="binding site" evidence="2">
    <location>
        <begin position="217"/>
        <end position="224"/>
    </location>
    <ligand>
        <name>ATP</name>
        <dbReference type="ChEBI" id="CHEBI:30616"/>
    </ligand>
</feature>
<dbReference type="SUPFAM" id="SSF140931">
    <property type="entry name" value="Fic-like"/>
    <property type="match status" value="1"/>
</dbReference>
<dbReference type="GO" id="GO:0005524">
    <property type="term" value="F:ATP binding"/>
    <property type="evidence" value="ECO:0007669"/>
    <property type="project" value="UniProtKB-KW"/>
</dbReference>
<dbReference type="Proteomes" id="UP000500767">
    <property type="component" value="Chromosome"/>
</dbReference>
<feature type="domain" description="Fido" evidence="3">
    <location>
        <begin position="119"/>
        <end position="278"/>
    </location>
</feature>
<reference evidence="4 5" key="1">
    <citation type="journal article" date="2014" name="World J. Microbiol. Biotechnol.">
        <title>Biodiversity and physiological characteristics of Antarctic and Arctic lichens-associated bacteria.</title>
        <authorList>
            <person name="Lee Y.M."/>
            <person name="Kim E.H."/>
            <person name="Lee H.K."/>
            <person name="Hong S.G."/>
        </authorList>
    </citation>
    <scope>NUCLEOTIDE SEQUENCE [LARGE SCALE GENOMIC DNA]</scope>
    <source>
        <strain evidence="4 5">PAMC 26569</strain>
    </source>
</reference>